<evidence type="ECO:0000256" key="6">
    <source>
        <dbReference type="SAM" id="Phobius"/>
    </source>
</evidence>
<feature type="transmembrane region" description="Helical" evidence="6">
    <location>
        <begin position="43"/>
        <end position="70"/>
    </location>
</feature>
<comment type="similarity">
    <text evidence="2">Belongs to the nematode receptor-like protein srd family.</text>
</comment>
<keyword evidence="5 6" id="KW-0472">Membrane</keyword>
<dbReference type="PANTHER" id="PTHR22945">
    <property type="entry name" value="SERPENTINE RECEPTOR, CLASS D DELTA"/>
    <property type="match status" value="1"/>
</dbReference>
<keyword evidence="8" id="KW-1185">Reference proteome</keyword>
<evidence type="ECO:0000313" key="8">
    <source>
        <dbReference type="Proteomes" id="UP000005237"/>
    </source>
</evidence>
<organism evidence="7 8">
    <name type="scientific">Caenorhabditis japonica</name>
    <dbReference type="NCBI Taxonomy" id="281687"/>
    <lineage>
        <taxon>Eukaryota</taxon>
        <taxon>Metazoa</taxon>
        <taxon>Ecdysozoa</taxon>
        <taxon>Nematoda</taxon>
        <taxon>Chromadorea</taxon>
        <taxon>Rhabditida</taxon>
        <taxon>Rhabditina</taxon>
        <taxon>Rhabditomorpha</taxon>
        <taxon>Rhabditoidea</taxon>
        <taxon>Rhabditidae</taxon>
        <taxon>Peloderinae</taxon>
        <taxon>Caenorhabditis</taxon>
    </lineage>
</organism>
<dbReference type="PANTHER" id="PTHR22945:SF11">
    <property type="entry name" value="SERPENTINE RECEPTOR, CLASS D (DELTA)"/>
    <property type="match status" value="1"/>
</dbReference>
<dbReference type="Pfam" id="PF10317">
    <property type="entry name" value="7TM_GPCR_Srd"/>
    <property type="match status" value="2"/>
</dbReference>
<protein>
    <submittedName>
        <fullName evidence="7">Uncharacterized protein</fullName>
    </submittedName>
</protein>
<evidence type="ECO:0000256" key="1">
    <source>
        <dbReference type="ARBA" id="ARBA00004141"/>
    </source>
</evidence>
<feature type="transmembrane region" description="Helical" evidence="6">
    <location>
        <begin position="206"/>
        <end position="224"/>
    </location>
</feature>
<reference evidence="8" key="1">
    <citation type="submission" date="2010-08" db="EMBL/GenBank/DDBJ databases">
        <authorList>
            <consortium name="Caenorhabditis japonica Sequencing Consortium"/>
            <person name="Wilson R.K."/>
        </authorList>
    </citation>
    <scope>NUCLEOTIDE SEQUENCE [LARGE SCALE GENOMIC DNA]</scope>
    <source>
        <strain evidence="8">DF5081</strain>
    </source>
</reference>
<dbReference type="EnsemblMetazoa" id="CJA08209a.1">
    <property type="protein sequence ID" value="CJA08209a.1"/>
    <property type="gene ID" value="WBGene00127414"/>
</dbReference>
<evidence type="ECO:0000313" key="7">
    <source>
        <dbReference type="EnsemblMetazoa" id="CJA08209a.1"/>
    </source>
</evidence>
<dbReference type="GO" id="GO:0016020">
    <property type="term" value="C:membrane"/>
    <property type="evidence" value="ECO:0007669"/>
    <property type="project" value="UniProtKB-SubCell"/>
</dbReference>
<name>A0A8R1DPD8_CAEJA</name>
<dbReference type="InterPro" id="IPR050920">
    <property type="entry name" value="Nematode_rcpt-like_delta"/>
</dbReference>
<reference evidence="7" key="2">
    <citation type="submission" date="2022-06" db="UniProtKB">
        <authorList>
            <consortium name="EnsemblMetazoa"/>
        </authorList>
    </citation>
    <scope>IDENTIFICATION</scope>
    <source>
        <strain evidence="7">DF5081</strain>
    </source>
</reference>
<feature type="transmembrane region" description="Helical" evidence="6">
    <location>
        <begin position="127"/>
        <end position="149"/>
    </location>
</feature>
<dbReference type="Proteomes" id="UP000005237">
    <property type="component" value="Unassembled WGS sequence"/>
</dbReference>
<evidence type="ECO:0000256" key="5">
    <source>
        <dbReference type="ARBA" id="ARBA00023136"/>
    </source>
</evidence>
<comment type="subcellular location">
    <subcellularLocation>
        <location evidence="1">Membrane</location>
        <topology evidence="1">Multi-pass membrane protein</topology>
    </subcellularLocation>
</comment>
<evidence type="ECO:0000256" key="2">
    <source>
        <dbReference type="ARBA" id="ARBA00009166"/>
    </source>
</evidence>
<evidence type="ECO:0000256" key="4">
    <source>
        <dbReference type="ARBA" id="ARBA00022989"/>
    </source>
</evidence>
<keyword evidence="4 6" id="KW-1133">Transmembrane helix</keyword>
<accession>A0A8R1DPD8</accession>
<feature type="transmembrane region" description="Helical" evidence="6">
    <location>
        <begin position="236"/>
        <end position="257"/>
    </location>
</feature>
<feature type="transmembrane region" description="Helical" evidence="6">
    <location>
        <begin position="90"/>
        <end position="115"/>
    </location>
</feature>
<dbReference type="AlphaFoldDB" id="A0A8R1DPD8"/>
<sequence>MSTIRSILFVVFTLWLFLAVILQFTLLYFILRHSPRSFRIFKWLLAYSSISQLVTILSCYFNQFGIITNVKPMVIKSFGLCRCFEPRVCFFSYVIIVVSTYFSNTAIFSTFYFKFRSVKTVALRDSHVAKFMILIHVPVTTIIALKVWFYQEMVPFFDKASEDPQKYKSDEWSIFAIIDENARAFPCLNLALAIGAVWLPGLTIQVMIPSCLYPLAYTIFYFYYLNDMTIPLVNLYNFILIGVPPLVDPIVCLYFVTPFRKTVQGWMGKSNSQIFSTSKAV</sequence>
<proteinExistence type="inferred from homology"/>
<feature type="transmembrane region" description="Helical" evidence="6">
    <location>
        <begin position="6"/>
        <end position="31"/>
    </location>
</feature>
<evidence type="ECO:0000256" key="3">
    <source>
        <dbReference type="ARBA" id="ARBA00022692"/>
    </source>
</evidence>
<dbReference type="InterPro" id="IPR019421">
    <property type="entry name" value="7TM_GPCR_serpentine_rcpt_Srd"/>
</dbReference>
<keyword evidence="3 6" id="KW-0812">Transmembrane</keyword>